<sequence length="133" mass="15423">MALHRDIYWVGRQWTVTGYGIQACNQKQKGQFDIEGSRLWEAGVLDSLRAEPWLNVEDFEKAIEVARKHYPEPPRKAAKPEPCVPELKPVDLKTMPKAESPAEPPGVATQQFEWRIGSWPAKFIRTWRIRVQR</sequence>
<dbReference type="PROSITE" id="PS51257">
    <property type="entry name" value="PROKAR_LIPOPROTEIN"/>
    <property type="match status" value="1"/>
</dbReference>
<reference evidence="1 2" key="1">
    <citation type="submission" date="2016-11" db="EMBL/GenBank/DDBJ databases">
        <authorList>
            <person name="Jaros S."/>
            <person name="Januszkiewicz K."/>
            <person name="Wedrychowicz H."/>
        </authorList>
    </citation>
    <scope>NUCLEOTIDE SEQUENCE [LARGE SCALE GENOMIC DNA]</scope>
    <source>
        <strain evidence="1 2">GAS242</strain>
    </source>
</reference>
<organism evidence="1 2">
    <name type="scientific">Bradyrhizobium erythrophlei</name>
    <dbReference type="NCBI Taxonomy" id="1437360"/>
    <lineage>
        <taxon>Bacteria</taxon>
        <taxon>Pseudomonadati</taxon>
        <taxon>Pseudomonadota</taxon>
        <taxon>Alphaproteobacteria</taxon>
        <taxon>Hyphomicrobiales</taxon>
        <taxon>Nitrobacteraceae</taxon>
        <taxon>Bradyrhizobium</taxon>
    </lineage>
</organism>
<dbReference type="AlphaFoldDB" id="A0A1M5RWE4"/>
<evidence type="ECO:0000313" key="2">
    <source>
        <dbReference type="Proteomes" id="UP000190675"/>
    </source>
</evidence>
<evidence type="ECO:0000313" key="1">
    <source>
        <dbReference type="EMBL" id="SHH30499.1"/>
    </source>
</evidence>
<proteinExistence type="predicted"/>
<protein>
    <submittedName>
        <fullName evidence="1">Uncharacterized protein</fullName>
    </submittedName>
</protein>
<dbReference type="Proteomes" id="UP000190675">
    <property type="component" value="Chromosome I"/>
</dbReference>
<dbReference type="RefSeq" id="WP_079569811.1">
    <property type="nucleotide sequence ID" value="NZ_LT670818.1"/>
</dbReference>
<accession>A0A1M5RWE4</accession>
<name>A0A1M5RWE4_9BRAD</name>
<dbReference type="EMBL" id="LT670818">
    <property type="protein sequence ID" value="SHH30499.1"/>
    <property type="molecule type" value="Genomic_DNA"/>
</dbReference>
<gene>
    <name evidence="1" type="ORF">SAMN05444169_6801</name>
</gene>
<dbReference type="OrthoDB" id="7997884at2"/>